<dbReference type="Pfam" id="PF01527">
    <property type="entry name" value="HTH_Tnp_1"/>
    <property type="match status" value="1"/>
</dbReference>
<protein>
    <submittedName>
        <fullName evidence="1">Uncharacterized protein</fullName>
    </submittedName>
</protein>
<dbReference type="SUPFAM" id="SSF46689">
    <property type="entry name" value="Homeodomain-like"/>
    <property type="match status" value="1"/>
</dbReference>
<dbReference type="GO" id="GO:0006313">
    <property type="term" value="P:DNA transposition"/>
    <property type="evidence" value="ECO:0007669"/>
    <property type="project" value="InterPro"/>
</dbReference>
<reference evidence="1" key="1">
    <citation type="submission" date="2018-06" db="EMBL/GenBank/DDBJ databases">
        <authorList>
            <person name="Zhirakovskaya E."/>
        </authorList>
    </citation>
    <scope>NUCLEOTIDE SEQUENCE</scope>
</reference>
<proteinExistence type="predicted"/>
<dbReference type="AlphaFoldDB" id="A0A3B0YS83"/>
<dbReference type="GO" id="GO:0004803">
    <property type="term" value="F:transposase activity"/>
    <property type="evidence" value="ECO:0007669"/>
    <property type="project" value="InterPro"/>
</dbReference>
<dbReference type="Gene3D" id="1.10.10.60">
    <property type="entry name" value="Homeodomain-like"/>
    <property type="match status" value="1"/>
</dbReference>
<dbReference type="InterPro" id="IPR009057">
    <property type="entry name" value="Homeodomain-like_sf"/>
</dbReference>
<accession>A0A3B0YS83</accession>
<dbReference type="InterPro" id="IPR002514">
    <property type="entry name" value="Transposase_8"/>
</dbReference>
<dbReference type="EMBL" id="UOFN01000093">
    <property type="protein sequence ID" value="VAW78337.1"/>
    <property type="molecule type" value="Genomic_DNA"/>
</dbReference>
<organism evidence="1">
    <name type="scientific">hydrothermal vent metagenome</name>
    <dbReference type="NCBI Taxonomy" id="652676"/>
    <lineage>
        <taxon>unclassified sequences</taxon>
        <taxon>metagenomes</taxon>
        <taxon>ecological metagenomes</taxon>
    </lineage>
</organism>
<dbReference type="GO" id="GO:0003677">
    <property type="term" value="F:DNA binding"/>
    <property type="evidence" value="ECO:0007669"/>
    <property type="project" value="InterPro"/>
</dbReference>
<name>A0A3B0YS83_9ZZZZ</name>
<evidence type="ECO:0000313" key="1">
    <source>
        <dbReference type="EMBL" id="VAW78337.1"/>
    </source>
</evidence>
<sequence length="109" mass="12802">MVRKTQYDFYDDWFKATAVELGALPGVQAQDVAEVLDIHPIMLYRWKKEVRDGDIMKKPEKGTLDSETRRELKRLKKVEKAHETLKMEHALLKKSIQYCSDQKKKFSSS</sequence>
<gene>
    <name evidence="1" type="ORF">MNBD_GAMMA15-379</name>
</gene>